<evidence type="ECO:0000313" key="7">
    <source>
        <dbReference type="Proteomes" id="UP000196074"/>
    </source>
</evidence>
<dbReference type="Proteomes" id="UP000252800">
    <property type="component" value="Unassembled WGS sequence"/>
</dbReference>
<evidence type="ECO:0000313" key="2">
    <source>
        <dbReference type="EMBL" id="MDT2795823.1"/>
    </source>
</evidence>
<accession>A0A0H2QHK6</accession>
<comment type="caution">
    <text evidence="5">The sequence shown here is derived from an EMBL/GenBank/DDBJ whole genome shotgun (WGS) entry which is preliminary data.</text>
</comment>
<dbReference type="PANTHER" id="PTHR30115:SF11">
    <property type="entry name" value="NITROGEN REGULATORY PROTEIN P-II HOMOLOG"/>
    <property type="match status" value="1"/>
</dbReference>
<evidence type="ECO:0000313" key="4">
    <source>
        <dbReference type="EMBL" id="OUQ11079.1"/>
    </source>
</evidence>
<dbReference type="InterPro" id="IPR017918">
    <property type="entry name" value="N-reg_PII_CS"/>
</dbReference>
<dbReference type="InterPro" id="IPR002187">
    <property type="entry name" value="N-reg_PII"/>
</dbReference>
<dbReference type="Proteomes" id="UP001255696">
    <property type="component" value="Unassembled WGS sequence"/>
</dbReference>
<dbReference type="EMBL" id="NIBL01000001">
    <property type="protein sequence ID" value="OUZ18599.1"/>
    <property type="molecule type" value="Genomic_DNA"/>
</dbReference>
<evidence type="ECO:0000313" key="3">
    <source>
        <dbReference type="EMBL" id="MDZ5598822.1"/>
    </source>
</evidence>
<gene>
    <name evidence="5" type="ORF">A5869_000240</name>
    <name evidence="4" type="ORF">B5E88_03860</name>
    <name evidence="6" type="ORF">EB18_00357</name>
    <name evidence="2" type="ORF">P7H47_00855</name>
    <name evidence="3" type="ORF">U1294_11525</name>
</gene>
<protein>
    <submittedName>
        <fullName evidence="2">P-II family nitrogen regulator</fullName>
    </submittedName>
</protein>
<dbReference type="Gene3D" id="3.30.70.120">
    <property type="match status" value="1"/>
</dbReference>
<reference evidence="6 9" key="1">
    <citation type="submission" date="2015-06" db="EMBL/GenBank/DDBJ databases">
        <title>The Genome Sequence of Enterococcus cecorum 170AEA1.</title>
        <authorList>
            <consortium name="The Broad Institute Genomics Platform"/>
            <consortium name="The Broad Institute Genome Sequencing Center for Infectious Disease"/>
            <person name="Earl A.M."/>
            <person name="Van Tyne D."/>
            <person name="Lebreton F."/>
            <person name="Saavedra J.T."/>
            <person name="Gilmore M.S."/>
            <person name="Manson McGuire A."/>
            <person name="Clock S."/>
            <person name="Crupain M."/>
            <person name="Rangan U."/>
            <person name="Young S."/>
            <person name="Abouelleil A."/>
            <person name="Cao P."/>
            <person name="Chapman S.B."/>
            <person name="Griggs A."/>
            <person name="Priest M."/>
            <person name="Shea T."/>
            <person name="Wortman J."/>
            <person name="Nusbaum C."/>
            <person name="Birren B."/>
        </authorList>
    </citation>
    <scope>NUCLEOTIDE SEQUENCE [LARGE SCALE GENOMIC DNA]</scope>
    <source>
        <strain evidence="6 9">170AEA1</strain>
    </source>
</reference>
<dbReference type="InterPro" id="IPR015867">
    <property type="entry name" value="N-reg_PII/ATP_PRibTrfase_C"/>
</dbReference>
<reference evidence="7" key="2">
    <citation type="submission" date="2017-04" db="EMBL/GenBank/DDBJ databases">
        <title>Function of individual gut microbiota members based on whole genome sequencing of pure cultures obtained from chicken caecum.</title>
        <authorList>
            <person name="Medvecky M."/>
            <person name="Cejkova D."/>
            <person name="Polansky O."/>
            <person name="Karasova D."/>
            <person name="Kubasova T."/>
            <person name="Cizek A."/>
            <person name="Rychlik I."/>
        </authorList>
    </citation>
    <scope>NUCLEOTIDE SEQUENCE [LARGE SCALE GENOMIC DNA]</scope>
    <source>
        <strain evidence="7">An144</strain>
    </source>
</reference>
<dbReference type="PRINTS" id="PR00340">
    <property type="entry name" value="PIIGLNB"/>
</dbReference>
<evidence type="ECO:0000313" key="8">
    <source>
        <dbReference type="Proteomes" id="UP000196503"/>
    </source>
</evidence>
<dbReference type="EMBL" id="JAXOGL010000031">
    <property type="protein sequence ID" value="MDZ5598822.1"/>
    <property type="molecule type" value="Genomic_DNA"/>
</dbReference>
<dbReference type="RefSeq" id="WP_016251142.1">
    <property type="nucleotide sequence ID" value="NZ_AP035890.1"/>
</dbReference>
<evidence type="ECO:0000313" key="9">
    <source>
        <dbReference type="Proteomes" id="UP000252800"/>
    </source>
</evidence>
<evidence type="ECO:0000313" key="5">
    <source>
        <dbReference type="EMBL" id="OUZ18599.1"/>
    </source>
</evidence>
<dbReference type="EMBL" id="NFLC01000005">
    <property type="protein sequence ID" value="OUQ11079.1"/>
    <property type="molecule type" value="Genomic_DNA"/>
</dbReference>
<proteinExistence type="inferred from homology"/>
<reference evidence="4" key="4">
    <citation type="journal article" date="2018" name="BMC Genomics">
        <title>Whole genome sequencing and function prediction of 133 gut anaerobes isolated from chicken caecum in pure cultures.</title>
        <authorList>
            <person name="Medvecky M."/>
            <person name="Cejkova D."/>
            <person name="Polansky O."/>
            <person name="Karasova D."/>
            <person name="Kubasova T."/>
            <person name="Cizek A."/>
            <person name="Rychlik I."/>
        </authorList>
    </citation>
    <scope>NUCLEOTIDE SEQUENCE</scope>
    <source>
        <strain evidence="4">An144</strain>
    </source>
</reference>
<dbReference type="GO" id="GO:0005524">
    <property type="term" value="F:ATP binding"/>
    <property type="evidence" value="ECO:0007669"/>
    <property type="project" value="TreeGrafter"/>
</dbReference>
<dbReference type="SMART" id="SM00938">
    <property type="entry name" value="P-II"/>
    <property type="match status" value="1"/>
</dbReference>
<dbReference type="PANTHER" id="PTHR30115">
    <property type="entry name" value="NITROGEN REGULATORY PROTEIN P-II"/>
    <property type="match status" value="1"/>
</dbReference>
<dbReference type="InterPro" id="IPR011322">
    <property type="entry name" value="N-reg_PII-like_a/b"/>
</dbReference>
<dbReference type="Proteomes" id="UP000196503">
    <property type="component" value="Unassembled WGS sequence"/>
</dbReference>
<dbReference type="GO" id="GO:0005829">
    <property type="term" value="C:cytosol"/>
    <property type="evidence" value="ECO:0007669"/>
    <property type="project" value="TreeGrafter"/>
</dbReference>
<dbReference type="GO" id="GO:0006808">
    <property type="term" value="P:regulation of nitrogen utilization"/>
    <property type="evidence" value="ECO:0007669"/>
    <property type="project" value="InterPro"/>
</dbReference>
<reference evidence="5 8" key="3">
    <citation type="submission" date="2017-05" db="EMBL/GenBank/DDBJ databases">
        <title>The Genome Sequence of Enterococcus faecium 2D5_DIV0622.</title>
        <authorList>
            <consortium name="The Broad Institute Genomics Platform"/>
            <consortium name="The Broad Institute Genomic Center for Infectious Diseases"/>
            <person name="Earl A."/>
            <person name="Manson A."/>
            <person name="Schwartman J."/>
            <person name="Gilmore M."/>
            <person name="Abouelleil A."/>
            <person name="Cao P."/>
            <person name="Chapman S."/>
            <person name="Cusick C."/>
            <person name="Shea T."/>
            <person name="Young S."/>
            <person name="Neafsey D."/>
            <person name="Nusbaum C."/>
            <person name="Birren B."/>
        </authorList>
    </citation>
    <scope>NUCLEOTIDE SEQUENCE [LARGE SCALE GENOMIC DNA]</scope>
    <source>
        <strain evidence="5 8">2D5_DIV0622</strain>
    </source>
</reference>
<dbReference type="PROSITE" id="PS51343">
    <property type="entry name" value="PII_GLNB_DOM"/>
    <property type="match status" value="1"/>
</dbReference>
<dbReference type="EMBL" id="JARQBI010000001">
    <property type="protein sequence ID" value="MDT2795823.1"/>
    <property type="molecule type" value="Genomic_DNA"/>
</dbReference>
<evidence type="ECO:0000313" key="6">
    <source>
        <dbReference type="EMBL" id="RBR31934.1"/>
    </source>
</evidence>
<dbReference type="EMBL" id="LEOY01000002">
    <property type="protein sequence ID" value="RBR31934.1"/>
    <property type="molecule type" value="Genomic_DNA"/>
</dbReference>
<reference evidence="3" key="6">
    <citation type="submission" date="2023-12" db="EMBL/GenBank/DDBJ databases">
        <title>Molecular genomic analyses of Enterococcus cecorum from sepsis oubreaks in broilers.</title>
        <authorList>
            <person name="Rhoads D."/>
            <person name="Alrubaye A."/>
        </authorList>
    </citation>
    <scope>NUCLEOTIDE SEQUENCE</scope>
    <source>
        <strain evidence="3">1755</strain>
    </source>
</reference>
<dbReference type="Proteomes" id="UP001290582">
    <property type="component" value="Unassembled WGS sequence"/>
</dbReference>
<organism evidence="5 8">
    <name type="scientific">Enterococcus cecorum</name>
    <dbReference type="NCBI Taxonomy" id="44008"/>
    <lineage>
        <taxon>Bacteria</taxon>
        <taxon>Bacillati</taxon>
        <taxon>Bacillota</taxon>
        <taxon>Bacilli</taxon>
        <taxon>Lactobacillales</taxon>
        <taxon>Enterococcaceae</taxon>
        <taxon>Enterococcus</taxon>
    </lineage>
</organism>
<evidence type="ECO:0000256" key="1">
    <source>
        <dbReference type="RuleBase" id="RU003936"/>
    </source>
</evidence>
<sequence>MKKIEAVIRLEKLEELKAEINRDFEISGMTVTQVLGYGNQKGVKEYVRGKAIITSLLPKVKVSFVLEDKDVESVVDRILMICGTGEVGDGKIFISPIEEVIRIRTGQRGKEAI</sequence>
<dbReference type="PROSITE" id="PS00638">
    <property type="entry name" value="PII_GLNB_CTER"/>
    <property type="match status" value="1"/>
</dbReference>
<dbReference type="Proteomes" id="UP000196074">
    <property type="component" value="Unassembled WGS sequence"/>
</dbReference>
<reference evidence="2" key="5">
    <citation type="submission" date="2023-03" db="EMBL/GenBank/DDBJ databases">
        <authorList>
            <person name="Shen W."/>
            <person name="Cai J."/>
        </authorList>
    </citation>
    <scope>NUCLEOTIDE SEQUENCE</scope>
    <source>
        <strain evidence="2">B245-2</strain>
    </source>
</reference>
<dbReference type="AlphaFoldDB" id="A0A0H2QHK6"/>
<dbReference type="GeneID" id="60872243"/>
<dbReference type="SUPFAM" id="SSF54913">
    <property type="entry name" value="GlnB-like"/>
    <property type="match status" value="1"/>
</dbReference>
<dbReference type="GO" id="GO:0030234">
    <property type="term" value="F:enzyme regulator activity"/>
    <property type="evidence" value="ECO:0007669"/>
    <property type="project" value="InterPro"/>
</dbReference>
<comment type="similarity">
    <text evidence="1">Belongs to the P(II) protein family.</text>
</comment>
<dbReference type="Pfam" id="PF00543">
    <property type="entry name" value="P-II"/>
    <property type="match status" value="1"/>
</dbReference>
<name>A0A0H2QHK6_9ENTE</name>